<organism evidence="3 4">
    <name type="scientific">Actinoalloteichus hymeniacidonis</name>
    <dbReference type="NCBI Taxonomy" id="340345"/>
    <lineage>
        <taxon>Bacteria</taxon>
        <taxon>Bacillati</taxon>
        <taxon>Actinomycetota</taxon>
        <taxon>Actinomycetes</taxon>
        <taxon>Pseudonocardiales</taxon>
        <taxon>Pseudonocardiaceae</taxon>
        <taxon>Actinoalloteichus</taxon>
    </lineage>
</organism>
<keyword evidence="2" id="KW-1133">Transmembrane helix</keyword>
<gene>
    <name evidence="3" type="ORF">TL08_10995</name>
</gene>
<sequence>MNSAPPPQQPRPPAGPGVPPQPGTVGRQQPKPPASHPAEQRRRPARQGALRRYLADLRALRSTTPGRFTMLGATIALLSVIAGLFGFFAVQTKEDGLNDLVLRSEPLSIAAQDLYSALSDADATVAGAFLVGGGEPLAVRERYEADIAAAADALTAAAHGAGGAGRLSEPVARLSNQLPVYTGLVEAARANHRQGFPVGAAYLREASGLMQSTMLPAAEELYQSEMARVVTDQDDASGWPIVEVALGVVLLGALAFGQLYVFRRTNRILNIGMVVATVAVVASLAWTGIAQLSMLSSLDESRTEGSAQVDVLARARIAALQARSGETLTLVAQGSGGSYVKDFDEAAEQLGGTDGSGGLLGEAREMATDPEVRNAVDAAIEQNQTWMSLHAEIRSHDEAGSFDDAVELTTTTANEAFSEVDRNLMTALDAVRDTMVARSADAHGALGGLAIGMLACSLIAAVGAGAGIWQRVREYR</sequence>
<feature type="transmembrane region" description="Helical" evidence="2">
    <location>
        <begin position="68"/>
        <end position="90"/>
    </location>
</feature>
<keyword evidence="2" id="KW-0472">Membrane</keyword>
<feature type="transmembrane region" description="Helical" evidence="2">
    <location>
        <begin position="268"/>
        <end position="289"/>
    </location>
</feature>
<proteinExistence type="predicted"/>
<dbReference type="KEGG" id="ahm:TL08_10995"/>
<feature type="transmembrane region" description="Helical" evidence="2">
    <location>
        <begin position="239"/>
        <end position="261"/>
    </location>
</feature>
<protein>
    <recommendedName>
        <fullName evidence="5">Chemotaxis methyl-accepting receptor HlyB-like 4HB MCP domain-containing protein</fullName>
    </recommendedName>
</protein>
<keyword evidence="2" id="KW-0812">Transmembrane</keyword>
<evidence type="ECO:0000313" key="3">
    <source>
        <dbReference type="EMBL" id="AOS63013.1"/>
    </source>
</evidence>
<feature type="region of interest" description="Disordered" evidence="1">
    <location>
        <begin position="1"/>
        <end position="47"/>
    </location>
</feature>
<evidence type="ECO:0000256" key="1">
    <source>
        <dbReference type="SAM" id="MobiDB-lite"/>
    </source>
</evidence>
<accession>A0AAC9MXA3</accession>
<feature type="transmembrane region" description="Helical" evidence="2">
    <location>
        <begin position="445"/>
        <end position="469"/>
    </location>
</feature>
<evidence type="ECO:0008006" key="5">
    <source>
        <dbReference type="Google" id="ProtNLM"/>
    </source>
</evidence>
<name>A0AAC9MXA3_9PSEU</name>
<keyword evidence="4" id="KW-1185">Reference proteome</keyword>
<dbReference type="EMBL" id="CP014859">
    <property type="protein sequence ID" value="AOS63013.1"/>
    <property type="molecule type" value="Genomic_DNA"/>
</dbReference>
<evidence type="ECO:0000313" key="4">
    <source>
        <dbReference type="Proteomes" id="UP000095210"/>
    </source>
</evidence>
<reference evidence="4" key="1">
    <citation type="submission" date="2016-03" db="EMBL/GenBank/DDBJ databases">
        <title>Complete genome sequence of the type strain Actinoalloteichus hymeniacidonis DSM 45092.</title>
        <authorList>
            <person name="Schaffert L."/>
            <person name="Albersmeier A."/>
            <person name="Winkler A."/>
            <person name="Kalinowski J."/>
            <person name="Zotchev S."/>
            <person name="Ruckert C."/>
        </authorList>
    </citation>
    <scope>NUCLEOTIDE SEQUENCE [LARGE SCALE GENOMIC DNA]</scope>
    <source>
        <strain evidence="4">HPA177(T) (DSM 45092(T))</strain>
    </source>
</reference>
<dbReference type="RefSeq" id="WP_084642874.1">
    <property type="nucleotide sequence ID" value="NZ_CP014859.1"/>
</dbReference>
<dbReference type="AlphaFoldDB" id="A0AAC9MXA3"/>
<dbReference type="Proteomes" id="UP000095210">
    <property type="component" value="Chromosome"/>
</dbReference>
<feature type="compositionally biased region" description="Pro residues" evidence="1">
    <location>
        <begin position="1"/>
        <end position="22"/>
    </location>
</feature>
<evidence type="ECO:0000256" key="2">
    <source>
        <dbReference type="SAM" id="Phobius"/>
    </source>
</evidence>